<dbReference type="InterPro" id="IPR015422">
    <property type="entry name" value="PyrdxlP-dep_Trfase_small"/>
</dbReference>
<evidence type="ECO:0000256" key="5">
    <source>
        <dbReference type="RuleBase" id="RU003560"/>
    </source>
</evidence>
<evidence type="ECO:0000256" key="6">
    <source>
        <dbReference type="SAM" id="Phobius"/>
    </source>
</evidence>
<dbReference type="GO" id="GO:0030170">
    <property type="term" value="F:pyridoxal phosphate binding"/>
    <property type="evidence" value="ECO:0007669"/>
    <property type="project" value="InterPro"/>
</dbReference>
<dbReference type="PANTHER" id="PTHR43094:SF1">
    <property type="entry name" value="AMINOTRANSFERASE CLASS-III"/>
    <property type="match status" value="1"/>
</dbReference>
<name>A0A1H2T943_9BACI</name>
<dbReference type="FunFam" id="3.40.640.10:FF:000014">
    <property type="entry name" value="Adenosylmethionine-8-amino-7-oxononanoate aminotransferase, probable"/>
    <property type="match status" value="1"/>
</dbReference>
<keyword evidence="2 7" id="KW-0032">Aminotransferase</keyword>
<proteinExistence type="inferred from homology"/>
<keyword evidence="4 5" id="KW-0663">Pyridoxal phosphate</keyword>
<dbReference type="Gene3D" id="3.90.1150.10">
    <property type="entry name" value="Aspartate Aminotransferase, domain 1"/>
    <property type="match status" value="1"/>
</dbReference>
<dbReference type="PANTHER" id="PTHR43094">
    <property type="entry name" value="AMINOTRANSFERASE"/>
    <property type="match status" value="1"/>
</dbReference>
<evidence type="ECO:0000256" key="1">
    <source>
        <dbReference type="ARBA" id="ARBA00008954"/>
    </source>
</evidence>
<dbReference type="CDD" id="cd00610">
    <property type="entry name" value="OAT_like"/>
    <property type="match status" value="1"/>
</dbReference>
<dbReference type="PROSITE" id="PS00600">
    <property type="entry name" value="AA_TRANSFER_CLASS_3"/>
    <property type="match status" value="1"/>
</dbReference>
<dbReference type="Gene3D" id="3.40.640.10">
    <property type="entry name" value="Type I PLP-dependent aspartate aminotransferase-like (Major domain)"/>
    <property type="match status" value="1"/>
</dbReference>
<organism evidence="7 8">
    <name type="scientific">Marinococcus luteus</name>
    <dbReference type="NCBI Taxonomy" id="1122204"/>
    <lineage>
        <taxon>Bacteria</taxon>
        <taxon>Bacillati</taxon>
        <taxon>Bacillota</taxon>
        <taxon>Bacilli</taxon>
        <taxon>Bacillales</taxon>
        <taxon>Bacillaceae</taxon>
        <taxon>Marinococcus</taxon>
    </lineage>
</organism>
<dbReference type="GO" id="GO:0008483">
    <property type="term" value="F:transaminase activity"/>
    <property type="evidence" value="ECO:0007669"/>
    <property type="project" value="UniProtKB-KW"/>
</dbReference>
<comment type="similarity">
    <text evidence="1 5">Belongs to the class-III pyridoxal-phosphate-dependent aminotransferase family.</text>
</comment>
<protein>
    <submittedName>
        <fullName evidence="7">Adenosylmethionine-8-amino-7-oxononanoate aminotransferase</fullName>
    </submittedName>
</protein>
<evidence type="ECO:0000256" key="2">
    <source>
        <dbReference type="ARBA" id="ARBA00022576"/>
    </source>
</evidence>
<evidence type="ECO:0000313" key="7">
    <source>
        <dbReference type="EMBL" id="SDW40215.1"/>
    </source>
</evidence>
<dbReference type="InterPro" id="IPR005814">
    <property type="entry name" value="Aminotrans_3"/>
</dbReference>
<dbReference type="InterPro" id="IPR049704">
    <property type="entry name" value="Aminotrans_3_PPA_site"/>
</dbReference>
<dbReference type="InterPro" id="IPR015424">
    <property type="entry name" value="PyrdxlP-dep_Trfase"/>
</dbReference>
<dbReference type="SUPFAM" id="SSF53383">
    <property type="entry name" value="PLP-dependent transferases"/>
    <property type="match status" value="1"/>
</dbReference>
<dbReference type="InterPro" id="IPR015421">
    <property type="entry name" value="PyrdxlP-dep_Trfase_major"/>
</dbReference>
<keyword evidence="6" id="KW-0812">Transmembrane</keyword>
<dbReference type="Proteomes" id="UP000199488">
    <property type="component" value="Unassembled WGS sequence"/>
</dbReference>
<dbReference type="EMBL" id="FNNC01000002">
    <property type="protein sequence ID" value="SDW40215.1"/>
    <property type="molecule type" value="Genomic_DNA"/>
</dbReference>
<evidence type="ECO:0000313" key="8">
    <source>
        <dbReference type="Proteomes" id="UP000199488"/>
    </source>
</evidence>
<accession>A0A1H2T943</accession>
<gene>
    <name evidence="7" type="ORF">SAMN05421781_1290</name>
</gene>
<dbReference type="AlphaFoldDB" id="A0A1H2T943"/>
<dbReference type="NCBIfam" id="NF005812">
    <property type="entry name" value="PRK07678.1"/>
    <property type="match status" value="1"/>
</dbReference>
<feature type="transmembrane region" description="Helical" evidence="6">
    <location>
        <begin position="6"/>
        <end position="26"/>
    </location>
</feature>
<keyword evidence="6" id="KW-1133">Transmembrane helix</keyword>
<reference evidence="7 8" key="1">
    <citation type="submission" date="2016-10" db="EMBL/GenBank/DDBJ databases">
        <authorList>
            <person name="de Groot N.N."/>
        </authorList>
    </citation>
    <scope>NUCLEOTIDE SEQUENCE [LARGE SCALE GENOMIC DNA]</scope>
    <source>
        <strain evidence="7 8">DSM 23126</strain>
    </source>
</reference>
<evidence type="ECO:0000256" key="3">
    <source>
        <dbReference type="ARBA" id="ARBA00022679"/>
    </source>
</evidence>
<keyword evidence="8" id="KW-1185">Reference proteome</keyword>
<dbReference type="Pfam" id="PF00202">
    <property type="entry name" value="Aminotran_3"/>
    <property type="match status" value="1"/>
</dbReference>
<sequence length="492" mass="54154">MLNYSDFFYTICIMLLSGFRATILLCRHMKGAFCNMNHTDKQTVSGEKDMLLNQDRAFLWHHMAPHNDHPAIFTESDNVYLTDIDGNSYIDGMAGLWCVNVGHGRTSIAEAAAKQLNTMPFTPMTNSHKPAIQLAAKLNDWLDGHYRIFFSNSGSDANEVAFKIARQYFTQTGKPKKYKFISRYRAYHGNSMGALGATGQADRKASYEPVAEGFRHAAPPYCYRCPFGKEPDSCSLECASSIEQTIVWEGADTVAGVIVEPVITGGGVITPPESYLQKVQEICQKHDVLLIVDEVICGFGRSGEAFGHKNFGVQPDIVTMAKGITSAYAPLSATAVSNDLYESFKSGGPQSHFRHVNTFGGNPMSCAVALENIDILEREDLVAQAKSTGSYLRAQLESFYQFPSVGDIRTFGLMAGIELVTDKTTKEPAPPEFMQQVLGYCKQHGVMIGKNSDTVPEHNNVLTISPPFIISHEQIDTIVETLREAITRASPA</sequence>
<dbReference type="STRING" id="1122204.SAMN05421781_1290"/>
<keyword evidence="6" id="KW-0472">Membrane</keyword>
<dbReference type="PIRSF" id="PIRSF000521">
    <property type="entry name" value="Transaminase_4ab_Lys_Orn"/>
    <property type="match status" value="1"/>
</dbReference>
<keyword evidence="3 7" id="KW-0808">Transferase</keyword>
<evidence type="ECO:0000256" key="4">
    <source>
        <dbReference type="ARBA" id="ARBA00022898"/>
    </source>
</evidence>